<name>A0A085LVM7_9BILA</name>
<dbReference type="PANTHER" id="PTHR37984">
    <property type="entry name" value="PROTEIN CBG26694"/>
    <property type="match status" value="1"/>
</dbReference>
<feature type="domain" description="Integrase catalytic" evidence="2">
    <location>
        <begin position="266"/>
        <end position="430"/>
    </location>
</feature>
<evidence type="ECO:0000313" key="3">
    <source>
        <dbReference type="EMBL" id="KFD49023.1"/>
    </source>
</evidence>
<evidence type="ECO:0000259" key="2">
    <source>
        <dbReference type="PROSITE" id="PS50994"/>
    </source>
</evidence>
<dbReference type="FunFam" id="3.30.420.10:FF:000063">
    <property type="entry name" value="Retrovirus-related Pol polyprotein from transposon 297-like Protein"/>
    <property type="match status" value="1"/>
</dbReference>
<dbReference type="InterPro" id="IPR041588">
    <property type="entry name" value="Integrase_H2C2"/>
</dbReference>
<protein>
    <recommendedName>
        <fullName evidence="1">RNA-directed DNA polymerase</fullName>
        <ecNumber evidence="1">2.7.7.49</ecNumber>
    </recommendedName>
</protein>
<dbReference type="InterPro" id="IPR036397">
    <property type="entry name" value="RNaseH_sf"/>
</dbReference>
<dbReference type="GO" id="GO:0003964">
    <property type="term" value="F:RNA-directed DNA polymerase activity"/>
    <property type="evidence" value="ECO:0007669"/>
    <property type="project" value="UniProtKB-EC"/>
</dbReference>
<dbReference type="Gene3D" id="1.10.340.70">
    <property type="match status" value="1"/>
</dbReference>
<dbReference type="GO" id="GO:0003676">
    <property type="term" value="F:nucleic acid binding"/>
    <property type="evidence" value="ECO:0007669"/>
    <property type="project" value="InterPro"/>
</dbReference>
<dbReference type="InterPro" id="IPR012337">
    <property type="entry name" value="RNaseH-like_sf"/>
</dbReference>
<accession>A0A085LVM7</accession>
<dbReference type="PROSITE" id="PS50994">
    <property type="entry name" value="INTEGRASE"/>
    <property type="match status" value="2"/>
</dbReference>
<proteinExistence type="predicted"/>
<evidence type="ECO:0000313" key="4">
    <source>
        <dbReference type="Proteomes" id="UP000030764"/>
    </source>
</evidence>
<dbReference type="InterPro" id="IPR050951">
    <property type="entry name" value="Retrovirus_Pol_polyprotein"/>
</dbReference>
<sequence>MKAIKALHELNHVFENCTGGQKWMPTLNRISGTAPSAVKWTHTPLQPVPFPSAAWDKLGVDIVGPLQGMSYGHRFAVTMIDYYSKWPEVHFCQQPTTKEVLNFFQEIFSRDGYPSEIVTDNGKQFTSYEFKRFLEEHAIRHIKYDDIAKATEHCMLLQKVIDCVQNGWPKNTKDIEERLTLFFRIKYELAVQDGCLIRGRHRIVIPESMQGSLVSLAHESHQGIARTKSRLRELYWWPKMDAHIESYIRNCSVCRQKDKTAMPFYTPLQPVPFPSAAWDKLGVDIVGPLQGMPYGHRFAVTMIDYYSKWPEVYFCQQPTTKEVFNFFQEIFSREGYPSEIVTDNGKQFTSYEFKRFLEEHVIRHSKTSLYYPQANGEVERFNRTLKDALQAAQIGQHSKLLTVKQFLMNYRATPHCVTGANPSLLLHGRSLRTKLHATVTPKSVDDQAVRARVCRKQDYMSRYSDGRRKLRPPNFVHGDMLRTRQPSAFNKPRYSQPLAVHRQLGKATYLLSNGRV</sequence>
<dbReference type="AlphaFoldDB" id="A0A085LVM7"/>
<reference evidence="3 4" key="1">
    <citation type="journal article" date="2014" name="Nat. Genet.">
        <title>Genome and transcriptome of the porcine whipworm Trichuris suis.</title>
        <authorList>
            <person name="Jex A.R."/>
            <person name="Nejsum P."/>
            <person name="Schwarz E.M."/>
            <person name="Hu L."/>
            <person name="Young N.D."/>
            <person name="Hall R.S."/>
            <person name="Korhonen P.K."/>
            <person name="Liao S."/>
            <person name="Thamsborg S."/>
            <person name="Xia J."/>
            <person name="Xu P."/>
            <person name="Wang S."/>
            <person name="Scheerlinck J.P."/>
            <person name="Hofmann A."/>
            <person name="Sternberg P.W."/>
            <person name="Wang J."/>
            <person name="Gasser R.B."/>
        </authorList>
    </citation>
    <scope>NUCLEOTIDE SEQUENCE [LARGE SCALE GENOMIC DNA]</scope>
    <source>
        <strain evidence="3">DCEP-RM93M</strain>
    </source>
</reference>
<dbReference type="PANTHER" id="PTHR37984:SF15">
    <property type="entry name" value="INTEGRASE CATALYTIC DOMAIN-CONTAINING PROTEIN"/>
    <property type="match status" value="1"/>
</dbReference>
<keyword evidence="4" id="KW-1185">Reference proteome</keyword>
<dbReference type="EMBL" id="KL363279">
    <property type="protein sequence ID" value="KFD49023.1"/>
    <property type="molecule type" value="Genomic_DNA"/>
</dbReference>
<dbReference type="SUPFAM" id="SSF53098">
    <property type="entry name" value="Ribonuclease H-like"/>
    <property type="match status" value="2"/>
</dbReference>
<dbReference type="FunFam" id="1.10.340.70:FF:000003">
    <property type="entry name" value="Protein CBG25708"/>
    <property type="match status" value="1"/>
</dbReference>
<feature type="domain" description="Integrase catalytic" evidence="2">
    <location>
        <begin position="43"/>
        <end position="142"/>
    </location>
</feature>
<dbReference type="GO" id="GO:0015074">
    <property type="term" value="P:DNA integration"/>
    <property type="evidence" value="ECO:0007669"/>
    <property type="project" value="InterPro"/>
</dbReference>
<dbReference type="InterPro" id="IPR001584">
    <property type="entry name" value="Integrase_cat-core"/>
</dbReference>
<gene>
    <name evidence="3" type="ORF">M513_10071</name>
</gene>
<organism evidence="3 4">
    <name type="scientific">Trichuris suis</name>
    <name type="common">pig whipworm</name>
    <dbReference type="NCBI Taxonomy" id="68888"/>
    <lineage>
        <taxon>Eukaryota</taxon>
        <taxon>Metazoa</taxon>
        <taxon>Ecdysozoa</taxon>
        <taxon>Nematoda</taxon>
        <taxon>Enoplea</taxon>
        <taxon>Dorylaimia</taxon>
        <taxon>Trichinellida</taxon>
        <taxon>Trichuridae</taxon>
        <taxon>Trichuris</taxon>
    </lineage>
</organism>
<dbReference type="EC" id="2.7.7.49" evidence="1"/>
<evidence type="ECO:0000256" key="1">
    <source>
        <dbReference type="ARBA" id="ARBA00012493"/>
    </source>
</evidence>
<dbReference type="Proteomes" id="UP000030764">
    <property type="component" value="Unassembled WGS sequence"/>
</dbReference>
<dbReference type="Gene3D" id="3.30.420.10">
    <property type="entry name" value="Ribonuclease H-like superfamily/Ribonuclease H"/>
    <property type="match status" value="2"/>
</dbReference>
<dbReference type="Pfam" id="PF17921">
    <property type="entry name" value="Integrase_H2C2"/>
    <property type="match status" value="1"/>
</dbReference>
<dbReference type="Pfam" id="PF00665">
    <property type="entry name" value="rve"/>
    <property type="match status" value="2"/>
</dbReference>